<dbReference type="GO" id="GO:0005524">
    <property type="term" value="F:ATP binding"/>
    <property type="evidence" value="ECO:0007669"/>
    <property type="project" value="UniProtKB-KW"/>
</dbReference>
<keyword evidence="13" id="KW-1185">Reference proteome</keyword>
<dbReference type="InterPro" id="IPR003439">
    <property type="entry name" value="ABC_transporter-like_ATP-bd"/>
</dbReference>
<keyword evidence="4" id="KW-0547">Nucleotide-binding</keyword>
<dbReference type="AlphaFoldDB" id="A0A0D2J1N6"/>
<feature type="transmembrane region" description="Helical" evidence="9">
    <location>
        <begin position="92"/>
        <end position="112"/>
    </location>
</feature>
<dbReference type="InterPro" id="IPR011527">
    <property type="entry name" value="ABC1_TM_dom"/>
</dbReference>
<reference evidence="12 13" key="1">
    <citation type="submission" date="2015-01" db="EMBL/GenBank/DDBJ databases">
        <title>The Genome Sequence of Rhinocladiella mackenzie CBS 650.93.</title>
        <authorList>
            <consortium name="The Broad Institute Genomics Platform"/>
            <person name="Cuomo C."/>
            <person name="de Hoog S."/>
            <person name="Gorbushina A."/>
            <person name="Stielow B."/>
            <person name="Teixiera M."/>
            <person name="Abouelleil A."/>
            <person name="Chapman S.B."/>
            <person name="Priest M."/>
            <person name="Young S.K."/>
            <person name="Wortman J."/>
            <person name="Nusbaum C."/>
            <person name="Birren B."/>
        </authorList>
    </citation>
    <scope>NUCLEOTIDE SEQUENCE [LARGE SCALE GENOMIC DNA]</scope>
    <source>
        <strain evidence="12 13">CBS 650.93</strain>
    </source>
</reference>
<dbReference type="Pfam" id="PF00005">
    <property type="entry name" value="ABC_tran"/>
    <property type="match status" value="1"/>
</dbReference>
<evidence type="ECO:0000256" key="9">
    <source>
        <dbReference type="SAM" id="Phobius"/>
    </source>
</evidence>
<sequence>MALVAIFCGIAYVSPLALFLAGFVSSVVHRSRDGPQIQTIQENPSRQKRRKTGAKVVFNLQAALLLNLVGGLMLAAVAFLQSIHRDVTKGQVAQANIASTIASFFYFGTQLLPNPDQAFQLRLADLYAWIVAMAFEITLLGLSTSIQRSLETSIYVQSALRGMRVALYFSMVLSYLYASRPTKSEEGTPDEAAPFRDDSLNSYGATKAGLKDKAYSPAEPSQVSWVDYFIEFKVLFPFIWPSDSLKYRLLASLCFSLMIAQRIVNILVPYQLGVLVESLGRSTVPYNAIFGYLGVLALQGQQGVLGSIRALIWIPIGQSLYRRLTCAAFEHVMCLSLDFHLSKRIGEVASALNKGAAINTFLEALIFQLFPMVFDLFVAAIYLFIRSDAFYAIIVLVVMWTYLFVTVYMARYRALARREMTDRNREMEATKTEAMLYYETVHQSSALGAESQRFRDRVEKYQKAENSVLSSLGLLNIVQNLLFTVGTSLVVLLSAYKISSGVQTVGFFVSVLAYFVQLQAPLAFFGSFYTMVQSNLIDAERMLQLFKMEPEVVDSPQAKPFRRCTGAIEFDSVSFRYKTGKTALKNVSFSVPPGTTTAIVGESGSGKSTCLKLLLQFYDVESGSIRVDGTDVSELKIADWRACIGVVPQDTVLFNESIMYNVLYARPSASEQEVYEACKAASLHDHILRLPDGYNTSVGERGLRFSGGEKQRIAIARALLKNPSIMLFDEATSSLDTHTETQIQKALEQVTRGRTTIAIAHRLSTVTEADQILVMHLGEIVQRGTHHELLAVEGRYKGMWERQIKAAEGELQRQEGSMAL</sequence>
<name>A0A0D2J1N6_9EURO</name>
<feature type="transmembrane region" description="Helical" evidence="9">
    <location>
        <begin position="6"/>
        <end position="28"/>
    </location>
</feature>
<dbReference type="InterPro" id="IPR003593">
    <property type="entry name" value="AAA+_ATPase"/>
</dbReference>
<dbReference type="HOGENOM" id="CLU_000604_6_5_1"/>
<feature type="domain" description="ABC transporter" evidence="10">
    <location>
        <begin position="568"/>
        <end position="802"/>
    </location>
</feature>
<keyword evidence="3 9" id="KW-0812">Transmembrane</keyword>
<evidence type="ECO:0000313" key="12">
    <source>
        <dbReference type="EMBL" id="KIX09591.1"/>
    </source>
</evidence>
<evidence type="ECO:0000256" key="7">
    <source>
        <dbReference type="ARBA" id="ARBA00023136"/>
    </source>
</evidence>
<dbReference type="GO" id="GO:0140359">
    <property type="term" value="F:ABC-type transporter activity"/>
    <property type="evidence" value="ECO:0007669"/>
    <property type="project" value="InterPro"/>
</dbReference>
<feature type="domain" description="ABC transmembrane type-1" evidence="11">
    <location>
        <begin position="253"/>
        <end position="534"/>
    </location>
</feature>
<dbReference type="PROSITE" id="PS50893">
    <property type="entry name" value="ABC_TRANSPORTER_2"/>
    <property type="match status" value="1"/>
</dbReference>
<dbReference type="PANTHER" id="PTHR24221">
    <property type="entry name" value="ATP-BINDING CASSETTE SUB-FAMILY B"/>
    <property type="match status" value="1"/>
</dbReference>
<dbReference type="GeneID" id="25288742"/>
<dbReference type="InterPro" id="IPR027417">
    <property type="entry name" value="P-loop_NTPase"/>
</dbReference>
<evidence type="ECO:0000256" key="4">
    <source>
        <dbReference type="ARBA" id="ARBA00022741"/>
    </source>
</evidence>
<evidence type="ECO:0000256" key="3">
    <source>
        <dbReference type="ARBA" id="ARBA00022692"/>
    </source>
</evidence>
<feature type="transmembrane region" description="Helical" evidence="9">
    <location>
        <begin position="507"/>
        <end position="532"/>
    </location>
</feature>
<dbReference type="PROSITE" id="PS00211">
    <property type="entry name" value="ABC_TRANSPORTER_1"/>
    <property type="match status" value="1"/>
</dbReference>
<evidence type="ECO:0000256" key="1">
    <source>
        <dbReference type="ARBA" id="ARBA00004141"/>
    </source>
</evidence>
<keyword evidence="5" id="KW-0067">ATP-binding</keyword>
<evidence type="ECO:0000256" key="8">
    <source>
        <dbReference type="ARBA" id="ARBA00024363"/>
    </source>
</evidence>
<evidence type="ECO:0000259" key="10">
    <source>
        <dbReference type="PROSITE" id="PS50893"/>
    </source>
</evidence>
<feature type="transmembrane region" description="Helical" evidence="9">
    <location>
        <begin position="472"/>
        <end position="495"/>
    </location>
</feature>
<dbReference type="InterPro" id="IPR017871">
    <property type="entry name" value="ABC_transporter-like_CS"/>
</dbReference>
<feature type="transmembrane region" description="Helical" evidence="9">
    <location>
        <begin position="124"/>
        <end position="146"/>
    </location>
</feature>
<dbReference type="InterPro" id="IPR039421">
    <property type="entry name" value="Type_1_exporter"/>
</dbReference>
<dbReference type="Proteomes" id="UP000053617">
    <property type="component" value="Unassembled WGS sequence"/>
</dbReference>
<dbReference type="InterPro" id="IPR036640">
    <property type="entry name" value="ABC1_TM_sf"/>
</dbReference>
<evidence type="ECO:0000256" key="6">
    <source>
        <dbReference type="ARBA" id="ARBA00022989"/>
    </source>
</evidence>
<evidence type="ECO:0000256" key="2">
    <source>
        <dbReference type="ARBA" id="ARBA00022448"/>
    </source>
</evidence>
<dbReference type="Pfam" id="PF00664">
    <property type="entry name" value="ABC_membrane"/>
    <property type="match status" value="1"/>
</dbReference>
<evidence type="ECO:0000256" key="5">
    <source>
        <dbReference type="ARBA" id="ARBA00022840"/>
    </source>
</evidence>
<comment type="subcellular location">
    <subcellularLocation>
        <location evidence="1">Membrane</location>
        <topology evidence="1">Multi-pass membrane protein</topology>
    </subcellularLocation>
</comment>
<evidence type="ECO:0000259" key="11">
    <source>
        <dbReference type="PROSITE" id="PS50929"/>
    </source>
</evidence>
<organism evidence="12 13">
    <name type="scientific">Rhinocladiella mackenziei CBS 650.93</name>
    <dbReference type="NCBI Taxonomy" id="1442369"/>
    <lineage>
        <taxon>Eukaryota</taxon>
        <taxon>Fungi</taxon>
        <taxon>Dikarya</taxon>
        <taxon>Ascomycota</taxon>
        <taxon>Pezizomycotina</taxon>
        <taxon>Eurotiomycetes</taxon>
        <taxon>Chaetothyriomycetidae</taxon>
        <taxon>Chaetothyriales</taxon>
        <taxon>Herpotrichiellaceae</taxon>
        <taxon>Rhinocladiella</taxon>
    </lineage>
</organism>
<feature type="transmembrane region" description="Helical" evidence="9">
    <location>
        <begin position="391"/>
        <end position="410"/>
    </location>
</feature>
<dbReference type="VEuPathDB" id="FungiDB:Z518_00671"/>
<dbReference type="GO" id="GO:0005774">
    <property type="term" value="C:vacuolar membrane"/>
    <property type="evidence" value="ECO:0007669"/>
    <property type="project" value="TreeGrafter"/>
</dbReference>
<proteinExistence type="inferred from homology"/>
<feature type="transmembrane region" description="Helical" evidence="9">
    <location>
        <begin position="364"/>
        <end position="385"/>
    </location>
</feature>
<accession>A0A0D2J1N6</accession>
<keyword evidence="6 9" id="KW-1133">Transmembrane helix</keyword>
<keyword evidence="7 9" id="KW-0472">Membrane</keyword>
<dbReference type="STRING" id="1442369.A0A0D2J1N6"/>
<dbReference type="SMART" id="SM00382">
    <property type="entry name" value="AAA"/>
    <property type="match status" value="1"/>
</dbReference>
<gene>
    <name evidence="12" type="ORF">Z518_00671</name>
</gene>
<evidence type="ECO:0000313" key="13">
    <source>
        <dbReference type="Proteomes" id="UP000053617"/>
    </source>
</evidence>
<dbReference type="FunFam" id="3.40.50.300:FF:000186">
    <property type="entry name" value="ATP-binding cassette sub-family B member 7, mitochondrial"/>
    <property type="match status" value="1"/>
</dbReference>
<dbReference type="EMBL" id="KN847475">
    <property type="protein sequence ID" value="KIX09591.1"/>
    <property type="molecule type" value="Genomic_DNA"/>
</dbReference>
<dbReference type="OrthoDB" id="6500128at2759"/>
<protein>
    <recommendedName>
        <fullName evidence="14">Heavy metal tolerance protein</fullName>
    </recommendedName>
</protein>
<dbReference type="CDD" id="cd18583">
    <property type="entry name" value="ABC_6TM_HMT1"/>
    <property type="match status" value="1"/>
</dbReference>
<dbReference type="GO" id="GO:0000041">
    <property type="term" value="P:transition metal ion transport"/>
    <property type="evidence" value="ECO:0007669"/>
    <property type="project" value="UniProtKB-ARBA"/>
</dbReference>
<dbReference type="Gene3D" id="1.20.1560.10">
    <property type="entry name" value="ABC transporter type 1, transmembrane domain"/>
    <property type="match status" value="1"/>
</dbReference>
<dbReference type="SUPFAM" id="SSF90123">
    <property type="entry name" value="ABC transporter transmembrane region"/>
    <property type="match status" value="1"/>
</dbReference>
<dbReference type="SUPFAM" id="SSF52540">
    <property type="entry name" value="P-loop containing nucleoside triphosphate hydrolases"/>
    <property type="match status" value="1"/>
</dbReference>
<comment type="similarity">
    <text evidence="8">Belongs to the ABC transporter superfamily. ABCB family. Heavy Metal importer (TC 3.A.1.210) subfamily.</text>
</comment>
<keyword evidence="2" id="KW-0813">Transport</keyword>
<feature type="transmembrane region" description="Helical" evidence="9">
    <location>
        <begin position="56"/>
        <end position="80"/>
    </location>
</feature>
<dbReference type="RefSeq" id="XP_013276727.1">
    <property type="nucleotide sequence ID" value="XM_013421273.1"/>
</dbReference>
<dbReference type="PANTHER" id="PTHR24221:SF651">
    <property type="entry name" value="HEAVY METAL TOLERANCE PROTEIN"/>
    <property type="match status" value="1"/>
</dbReference>
<dbReference type="PROSITE" id="PS50929">
    <property type="entry name" value="ABC_TM1F"/>
    <property type="match status" value="1"/>
</dbReference>
<evidence type="ECO:0008006" key="14">
    <source>
        <dbReference type="Google" id="ProtNLM"/>
    </source>
</evidence>
<dbReference type="Gene3D" id="3.40.50.300">
    <property type="entry name" value="P-loop containing nucleotide triphosphate hydrolases"/>
    <property type="match status" value="1"/>
</dbReference>
<dbReference type="GO" id="GO:0016887">
    <property type="term" value="F:ATP hydrolysis activity"/>
    <property type="evidence" value="ECO:0007669"/>
    <property type="project" value="InterPro"/>
</dbReference>